<dbReference type="STRING" id="1714264.BTO30_08705"/>
<dbReference type="InterPro" id="IPR050266">
    <property type="entry name" value="AB_hydrolase_sf"/>
</dbReference>
<dbReference type="Pfam" id="PF00561">
    <property type="entry name" value="Abhydrolase_1"/>
    <property type="match status" value="1"/>
</dbReference>
<dbReference type="PRINTS" id="PR00111">
    <property type="entry name" value="ABHYDROLASE"/>
</dbReference>
<dbReference type="EMBL" id="MSDU01000016">
    <property type="protein sequence ID" value="OLN22604.1"/>
    <property type="molecule type" value="Genomic_DNA"/>
</dbReference>
<protein>
    <submittedName>
        <fullName evidence="2">Alpha/beta hydrolase</fullName>
    </submittedName>
</protein>
<gene>
    <name evidence="2" type="ORF">BTO30_08705</name>
</gene>
<dbReference type="GO" id="GO:0016020">
    <property type="term" value="C:membrane"/>
    <property type="evidence" value="ECO:0007669"/>
    <property type="project" value="TreeGrafter"/>
</dbReference>
<keyword evidence="3" id="KW-1185">Reference proteome</keyword>
<dbReference type="PANTHER" id="PTHR43798:SF33">
    <property type="entry name" value="HYDROLASE, PUTATIVE (AFU_ORTHOLOGUE AFUA_2G14860)-RELATED"/>
    <property type="match status" value="1"/>
</dbReference>
<dbReference type="GO" id="GO:0016787">
    <property type="term" value="F:hydrolase activity"/>
    <property type="evidence" value="ECO:0007669"/>
    <property type="project" value="UniProtKB-KW"/>
</dbReference>
<comment type="caution">
    <text evidence="2">The sequence shown here is derived from an EMBL/GenBank/DDBJ whole genome shotgun (WGS) entry which is preliminary data.</text>
</comment>
<evidence type="ECO:0000313" key="2">
    <source>
        <dbReference type="EMBL" id="OLN22604.1"/>
    </source>
</evidence>
<dbReference type="PRINTS" id="PR00412">
    <property type="entry name" value="EPOXHYDRLASE"/>
</dbReference>
<dbReference type="InterPro" id="IPR029058">
    <property type="entry name" value="AB_hydrolase_fold"/>
</dbReference>
<dbReference type="AlphaFoldDB" id="A0A1Q8Q5I1"/>
<dbReference type="PANTHER" id="PTHR43798">
    <property type="entry name" value="MONOACYLGLYCEROL LIPASE"/>
    <property type="match status" value="1"/>
</dbReference>
<dbReference type="OrthoDB" id="252464at2"/>
<dbReference type="Proteomes" id="UP000185568">
    <property type="component" value="Unassembled WGS sequence"/>
</dbReference>
<sequence length="264" mass="28743">MNKKTMTLANSTMAFIEEGKGQPIVLLHGFCGSAAYWEKTVPELSKQYRVIVPDLPGHGASSADNLPQTIEGMAENVKLLLDELEIENAVIFGHSLGGYVALAFAEKNSDRLSGFSLVHSTAFPDAEEAKKGRDATIEKVKNHGVHVLIDVLVPRLFAKEKLITNAKDVENAKDIGYTTSPEGVIAGLQAMKTRPDRNHVLENTHLPVLLVAGEGDQVISPERTFSAAGPTITHSLIKKAGHISMLEEPDELIREMLSFLKKVQ</sequence>
<proteinExistence type="predicted"/>
<dbReference type="SUPFAM" id="SSF53474">
    <property type="entry name" value="alpha/beta-Hydrolases"/>
    <property type="match status" value="1"/>
</dbReference>
<evidence type="ECO:0000313" key="3">
    <source>
        <dbReference type="Proteomes" id="UP000185568"/>
    </source>
</evidence>
<feature type="domain" description="AB hydrolase-1" evidence="1">
    <location>
        <begin position="23"/>
        <end position="249"/>
    </location>
</feature>
<name>A0A1Q8Q5I1_9BACI</name>
<dbReference type="InterPro" id="IPR000639">
    <property type="entry name" value="Epox_hydrolase-like"/>
</dbReference>
<accession>A0A1Q8Q5I1</accession>
<reference evidence="2 3" key="1">
    <citation type="submission" date="2016-12" db="EMBL/GenBank/DDBJ databases">
        <title>Domibacillus antri genome sequencing.</title>
        <authorList>
            <person name="Verma A."/>
            <person name="Krishnamurthi S."/>
        </authorList>
    </citation>
    <scope>NUCLEOTIDE SEQUENCE [LARGE SCALE GENOMIC DNA]</scope>
    <source>
        <strain evidence="2 3">XD80</strain>
    </source>
</reference>
<organism evidence="2 3">
    <name type="scientific">Domibacillus antri</name>
    <dbReference type="NCBI Taxonomy" id="1714264"/>
    <lineage>
        <taxon>Bacteria</taxon>
        <taxon>Bacillati</taxon>
        <taxon>Bacillota</taxon>
        <taxon>Bacilli</taxon>
        <taxon>Bacillales</taxon>
        <taxon>Bacillaceae</taxon>
        <taxon>Domibacillus</taxon>
    </lineage>
</organism>
<keyword evidence="2" id="KW-0378">Hydrolase</keyword>
<dbReference type="InterPro" id="IPR000073">
    <property type="entry name" value="AB_hydrolase_1"/>
</dbReference>
<dbReference type="Gene3D" id="3.40.50.1820">
    <property type="entry name" value="alpha/beta hydrolase"/>
    <property type="match status" value="1"/>
</dbReference>
<evidence type="ECO:0000259" key="1">
    <source>
        <dbReference type="Pfam" id="PF00561"/>
    </source>
</evidence>